<protein>
    <recommendedName>
        <fullName evidence="3">SDR family NAD(P)-dependent oxidoreductase</fullName>
    </recommendedName>
</protein>
<evidence type="ECO:0008006" key="3">
    <source>
        <dbReference type="Google" id="ProtNLM"/>
    </source>
</evidence>
<keyword evidence="2" id="KW-1185">Reference proteome</keyword>
<dbReference type="AlphaFoldDB" id="A0A917D1Q5"/>
<proteinExistence type="predicted"/>
<dbReference type="Pfam" id="PF00106">
    <property type="entry name" value="adh_short"/>
    <property type="match status" value="1"/>
</dbReference>
<accession>A0A917D1Q5</accession>
<comment type="caution">
    <text evidence="1">The sequence shown here is derived from an EMBL/GenBank/DDBJ whole genome shotgun (WGS) entry which is preliminary data.</text>
</comment>
<dbReference type="EMBL" id="BMKR01000037">
    <property type="protein sequence ID" value="GGG04497.1"/>
    <property type="molecule type" value="Genomic_DNA"/>
</dbReference>
<organism evidence="1 2">
    <name type="scientific">Paenibacillus albidus</name>
    <dbReference type="NCBI Taxonomy" id="2041023"/>
    <lineage>
        <taxon>Bacteria</taxon>
        <taxon>Bacillati</taxon>
        <taxon>Bacillota</taxon>
        <taxon>Bacilli</taxon>
        <taxon>Bacillales</taxon>
        <taxon>Paenibacillaceae</taxon>
        <taxon>Paenibacillus</taxon>
    </lineage>
</organism>
<dbReference type="Proteomes" id="UP000637643">
    <property type="component" value="Unassembled WGS sequence"/>
</dbReference>
<dbReference type="InterPro" id="IPR036291">
    <property type="entry name" value="NAD(P)-bd_dom_sf"/>
</dbReference>
<dbReference type="Gene3D" id="3.40.50.720">
    <property type="entry name" value="NAD(P)-binding Rossmann-like Domain"/>
    <property type="match status" value="1"/>
</dbReference>
<name>A0A917D1Q5_9BACL</name>
<reference evidence="1" key="2">
    <citation type="submission" date="2020-09" db="EMBL/GenBank/DDBJ databases">
        <authorList>
            <person name="Sun Q."/>
            <person name="Zhou Y."/>
        </authorList>
    </citation>
    <scope>NUCLEOTIDE SEQUENCE</scope>
    <source>
        <strain evidence="1">CGMCC 1.16134</strain>
    </source>
</reference>
<dbReference type="SUPFAM" id="SSF51735">
    <property type="entry name" value="NAD(P)-binding Rossmann-fold domains"/>
    <property type="match status" value="1"/>
</dbReference>
<sequence>MKTMVIIGAGPGLGFSLAKIFGRHGFRIAMVSRTQEKLDHMLSSWTGLVSKLRVLLPTLQTKYSLPGLFKILRVHSVQ</sequence>
<dbReference type="InterPro" id="IPR002347">
    <property type="entry name" value="SDR_fam"/>
</dbReference>
<evidence type="ECO:0000313" key="2">
    <source>
        <dbReference type="Proteomes" id="UP000637643"/>
    </source>
</evidence>
<evidence type="ECO:0000313" key="1">
    <source>
        <dbReference type="EMBL" id="GGG04497.1"/>
    </source>
</evidence>
<reference evidence="1" key="1">
    <citation type="journal article" date="2014" name="Int. J. Syst. Evol. Microbiol.">
        <title>Complete genome sequence of Corynebacterium casei LMG S-19264T (=DSM 44701T), isolated from a smear-ripened cheese.</title>
        <authorList>
            <consortium name="US DOE Joint Genome Institute (JGI-PGF)"/>
            <person name="Walter F."/>
            <person name="Albersmeier A."/>
            <person name="Kalinowski J."/>
            <person name="Ruckert C."/>
        </authorList>
    </citation>
    <scope>NUCLEOTIDE SEQUENCE</scope>
    <source>
        <strain evidence="1">CGMCC 1.16134</strain>
    </source>
</reference>
<gene>
    <name evidence="1" type="ORF">GCM10010912_56560</name>
</gene>